<keyword evidence="2" id="KW-1185">Reference proteome</keyword>
<evidence type="ECO:0000313" key="1">
    <source>
        <dbReference type="EMBL" id="KAF2460290.1"/>
    </source>
</evidence>
<dbReference type="EMBL" id="MU001673">
    <property type="protein sequence ID" value="KAF2460290.1"/>
    <property type="molecule type" value="Genomic_DNA"/>
</dbReference>
<sequence length="170" mass="17818">MHPCLPRMCPLYRGTNATSSHERSPQFRVGGALVLASKMVLARASGLAPDGTRACVPSSLAAGASPTIRSRPFTSAPGASASGSLSLCHLCIYSPSLPTFYGLVKPPRAAAALRTSPSLLPSRIFALPPSSWRPGPFLGQRTAARDGMLHGLQLKQLQKVVYPSAPSTIL</sequence>
<dbReference type="Proteomes" id="UP000799766">
    <property type="component" value="Unassembled WGS sequence"/>
</dbReference>
<reference evidence="1" key="1">
    <citation type="journal article" date="2020" name="Stud. Mycol.">
        <title>101 Dothideomycetes genomes: a test case for predicting lifestyles and emergence of pathogens.</title>
        <authorList>
            <person name="Haridas S."/>
            <person name="Albert R."/>
            <person name="Binder M."/>
            <person name="Bloem J."/>
            <person name="Labutti K."/>
            <person name="Salamov A."/>
            <person name="Andreopoulos B."/>
            <person name="Baker S."/>
            <person name="Barry K."/>
            <person name="Bills G."/>
            <person name="Bluhm B."/>
            <person name="Cannon C."/>
            <person name="Castanera R."/>
            <person name="Culley D."/>
            <person name="Daum C."/>
            <person name="Ezra D."/>
            <person name="Gonzalez J."/>
            <person name="Henrissat B."/>
            <person name="Kuo A."/>
            <person name="Liang C."/>
            <person name="Lipzen A."/>
            <person name="Lutzoni F."/>
            <person name="Magnuson J."/>
            <person name="Mondo S."/>
            <person name="Nolan M."/>
            <person name="Ohm R."/>
            <person name="Pangilinan J."/>
            <person name="Park H.-J."/>
            <person name="Ramirez L."/>
            <person name="Alfaro M."/>
            <person name="Sun H."/>
            <person name="Tritt A."/>
            <person name="Yoshinaga Y."/>
            <person name="Zwiers L.-H."/>
            <person name="Turgeon B."/>
            <person name="Goodwin S."/>
            <person name="Spatafora J."/>
            <person name="Crous P."/>
            <person name="Grigoriev I."/>
        </authorList>
    </citation>
    <scope>NUCLEOTIDE SEQUENCE</scope>
    <source>
        <strain evidence="1">ATCC 16933</strain>
    </source>
</reference>
<organism evidence="1 2">
    <name type="scientific">Lineolata rhizophorae</name>
    <dbReference type="NCBI Taxonomy" id="578093"/>
    <lineage>
        <taxon>Eukaryota</taxon>
        <taxon>Fungi</taxon>
        <taxon>Dikarya</taxon>
        <taxon>Ascomycota</taxon>
        <taxon>Pezizomycotina</taxon>
        <taxon>Dothideomycetes</taxon>
        <taxon>Dothideomycetes incertae sedis</taxon>
        <taxon>Lineolatales</taxon>
        <taxon>Lineolataceae</taxon>
        <taxon>Lineolata</taxon>
    </lineage>
</organism>
<accession>A0A6A6P8I1</accession>
<gene>
    <name evidence="1" type="ORF">BDY21DRAFT_160788</name>
</gene>
<name>A0A6A6P8I1_9PEZI</name>
<evidence type="ECO:0000313" key="2">
    <source>
        <dbReference type="Proteomes" id="UP000799766"/>
    </source>
</evidence>
<dbReference type="AlphaFoldDB" id="A0A6A6P8I1"/>
<proteinExistence type="predicted"/>
<protein>
    <submittedName>
        <fullName evidence="1">Uncharacterized protein</fullName>
    </submittedName>
</protein>